<proteinExistence type="predicted"/>
<dbReference type="EMBL" id="MEUB01000010">
    <property type="protein sequence ID" value="OGC24282.1"/>
    <property type="molecule type" value="Genomic_DNA"/>
</dbReference>
<comment type="caution">
    <text evidence="1">The sequence shown here is derived from an EMBL/GenBank/DDBJ whole genome shotgun (WGS) entry which is preliminary data.</text>
</comment>
<evidence type="ECO:0000313" key="2">
    <source>
        <dbReference type="Proteomes" id="UP000178417"/>
    </source>
</evidence>
<name>A0A1F4SV18_UNCSA</name>
<accession>A0A1F4SV18</accession>
<gene>
    <name evidence="1" type="ORF">A2310_08140</name>
</gene>
<dbReference type="AlphaFoldDB" id="A0A1F4SV18"/>
<reference evidence="1 2" key="1">
    <citation type="journal article" date="2016" name="Nat. Commun.">
        <title>Thousands of microbial genomes shed light on interconnected biogeochemical processes in an aquifer system.</title>
        <authorList>
            <person name="Anantharaman K."/>
            <person name="Brown C.T."/>
            <person name="Hug L.A."/>
            <person name="Sharon I."/>
            <person name="Castelle C.J."/>
            <person name="Probst A.J."/>
            <person name="Thomas B.C."/>
            <person name="Singh A."/>
            <person name="Wilkins M.J."/>
            <person name="Karaoz U."/>
            <person name="Brodie E.L."/>
            <person name="Williams K.H."/>
            <person name="Hubbard S.S."/>
            <person name="Banfield J.F."/>
        </authorList>
    </citation>
    <scope>NUCLEOTIDE SEQUENCE [LARGE SCALE GENOMIC DNA]</scope>
</reference>
<evidence type="ECO:0000313" key="1">
    <source>
        <dbReference type="EMBL" id="OGC24282.1"/>
    </source>
</evidence>
<protein>
    <submittedName>
        <fullName evidence="1">Uncharacterized protein</fullName>
    </submittedName>
</protein>
<organism evidence="1 2">
    <name type="scientific">candidate division WOR-1 bacterium RIFOXYB2_FULL_37_13</name>
    <dbReference type="NCBI Taxonomy" id="1802579"/>
    <lineage>
        <taxon>Bacteria</taxon>
        <taxon>Bacillati</taxon>
        <taxon>Saganbacteria</taxon>
    </lineage>
</organism>
<sequence>METIEELQTKAEFCNLPETLQGKLLGDLLRANLNPKEFIMSLSGLQFTQLEWQQIIKCATKQTTWQERLAEKLKEAEKC</sequence>
<dbReference type="Proteomes" id="UP000178417">
    <property type="component" value="Unassembled WGS sequence"/>
</dbReference>